<evidence type="ECO:0000313" key="2">
    <source>
        <dbReference type="Proteomes" id="UP001233172"/>
    </source>
</evidence>
<reference evidence="1" key="1">
    <citation type="journal article" date="2023" name="PLoS Negl. Trop. Dis.">
        <title>A genome sequence for Biomphalaria pfeifferi, the major vector snail for the human-infecting parasite Schistosoma mansoni.</title>
        <authorList>
            <person name="Bu L."/>
            <person name="Lu L."/>
            <person name="Laidemitt M.R."/>
            <person name="Zhang S.M."/>
            <person name="Mutuku M."/>
            <person name="Mkoji G."/>
            <person name="Steinauer M."/>
            <person name="Loker E.S."/>
        </authorList>
    </citation>
    <scope>NUCLEOTIDE SEQUENCE</scope>
    <source>
        <strain evidence="1">KasaAsao</strain>
    </source>
</reference>
<comment type="caution">
    <text evidence="1">The sequence shown here is derived from an EMBL/GenBank/DDBJ whole genome shotgun (WGS) entry which is preliminary data.</text>
</comment>
<dbReference type="EMBL" id="JASAOG010000104">
    <property type="protein sequence ID" value="KAK0051414.1"/>
    <property type="molecule type" value="Genomic_DNA"/>
</dbReference>
<reference evidence="1" key="2">
    <citation type="submission" date="2023-04" db="EMBL/GenBank/DDBJ databases">
        <authorList>
            <person name="Bu L."/>
            <person name="Lu L."/>
            <person name="Laidemitt M.R."/>
            <person name="Zhang S.M."/>
            <person name="Mutuku M."/>
            <person name="Mkoji G."/>
            <person name="Steinauer M."/>
            <person name="Loker E.S."/>
        </authorList>
    </citation>
    <scope>NUCLEOTIDE SEQUENCE</scope>
    <source>
        <strain evidence="1">KasaAsao</strain>
        <tissue evidence="1">Whole Snail</tissue>
    </source>
</reference>
<proteinExistence type="predicted"/>
<gene>
    <name evidence="1" type="ORF">Bpfe_019188</name>
</gene>
<accession>A0AAD8BCL6</accession>
<evidence type="ECO:0000313" key="1">
    <source>
        <dbReference type="EMBL" id="KAK0051414.1"/>
    </source>
</evidence>
<name>A0AAD8BCL6_BIOPF</name>
<dbReference type="Proteomes" id="UP001233172">
    <property type="component" value="Unassembled WGS sequence"/>
</dbReference>
<keyword evidence="2" id="KW-1185">Reference proteome</keyword>
<protein>
    <submittedName>
        <fullName evidence="1">Uncharacterized protein</fullName>
    </submittedName>
</protein>
<dbReference type="AlphaFoldDB" id="A0AAD8BCL6"/>
<organism evidence="1 2">
    <name type="scientific">Biomphalaria pfeifferi</name>
    <name type="common">Bloodfluke planorb</name>
    <name type="synonym">Freshwater snail</name>
    <dbReference type="NCBI Taxonomy" id="112525"/>
    <lineage>
        <taxon>Eukaryota</taxon>
        <taxon>Metazoa</taxon>
        <taxon>Spiralia</taxon>
        <taxon>Lophotrochozoa</taxon>
        <taxon>Mollusca</taxon>
        <taxon>Gastropoda</taxon>
        <taxon>Heterobranchia</taxon>
        <taxon>Euthyneura</taxon>
        <taxon>Panpulmonata</taxon>
        <taxon>Hygrophila</taxon>
        <taxon>Lymnaeoidea</taxon>
        <taxon>Planorbidae</taxon>
        <taxon>Biomphalaria</taxon>
    </lineage>
</organism>
<sequence length="161" mass="18586">MDWLLAKPVKEQGSLIKFAVRQARKQRKVLEERVQVMSKTIMSRQIVIGQKRDKTERKKVEKNFLGCLEKDAGFENIFVALSTETKLILSSLLSERFDCLPLSIRHVWDVDGKDQLFDGKIVRYVKKGQKCCRIVRDSKGQTDIPTTQIITDVVMGDFHFV</sequence>